<evidence type="ECO:0000313" key="3">
    <source>
        <dbReference type="EMBL" id="NEZ47195.1"/>
    </source>
</evidence>
<organism evidence="3 4">
    <name type="scientific">Clostridium niameyense</name>
    <dbReference type="NCBI Taxonomy" id="1622073"/>
    <lineage>
        <taxon>Bacteria</taxon>
        <taxon>Bacillati</taxon>
        <taxon>Bacillota</taxon>
        <taxon>Clostridia</taxon>
        <taxon>Eubacteriales</taxon>
        <taxon>Clostridiaceae</taxon>
        <taxon>Clostridium</taxon>
    </lineage>
</organism>
<feature type="chain" id="PRO_5039422171" evidence="2">
    <location>
        <begin position="27"/>
        <end position="178"/>
    </location>
</feature>
<accession>A0A6M0RAA2</accession>
<feature type="region of interest" description="Disordered" evidence="1">
    <location>
        <begin position="28"/>
        <end position="70"/>
    </location>
</feature>
<dbReference type="Proteomes" id="UP000473885">
    <property type="component" value="Unassembled WGS sequence"/>
</dbReference>
<dbReference type="NCBIfam" id="TIGR02898">
    <property type="entry name" value="spore_YhcN_YlaJ"/>
    <property type="match status" value="1"/>
</dbReference>
<dbReference type="PROSITE" id="PS51257">
    <property type="entry name" value="PROKAR_LIPOPROTEIN"/>
    <property type="match status" value="1"/>
</dbReference>
<dbReference type="RefSeq" id="WP_163249276.1">
    <property type="nucleotide sequence ID" value="NZ_SXDP01000005.1"/>
</dbReference>
<comment type="caution">
    <text evidence="3">The sequence shown here is derived from an EMBL/GenBank/DDBJ whole genome shotgun (WGS) entry which is preliminary data.</text>
</comment>
<dbReference type="Pfam" id="PF09580">
    <property type="entry name" value="Spore_YhcN_YlaJ"/>
    <property type="match status" value="1"/>
</dbReference>
<protein>
    <submittedName>
        <fullName evidence="3">YhcN/YlaJ family sporulation lipoprotein</fullName>
    </submittedName>
</protein>
<evidence type="ECO:0000313" key="4">
    <source>
        <dbReference type="Proteomes" id="UP000473885"/>
    </source>
</evidence>
<proteinExistence type="predicted"/>
<keyword evidence="4" id="KW-1185">Reference proteome</keyword>
<sequence>MKLKNRNILSLCLSLFLLVFVGTGCANKTSENPPANNNTNTAGQKANDNTNTADQKATENKTTPEVTNGDLSNRAKKIADELVKIDGIEKASVVISEKRALVGVTLPSSAEGKITNELKKKVEDKVKSTDKEIDNVAVSADADIYQRISKVSEGIIGGKGIKEFGDEIGELFRRITPQ</sequence>
<evidence type="ECO:0000256" key="2">
    <source>
        <dbReference type="SAM" id="SignalP"/>
    </source>
</evidence>
<feature type="signal peptide" evidence="2">
    <location>
        <begin position="1"/>
        <end position="26"/>
    </location>
</feature>
<feature type="compositionally biased region" description="Polar residues" evidence="1">
    <location>
        <begin position="43"/>
        <end position="70"/>
    </location>
</feature>
<dbReference type="GO" id="GO:0030435">
    <property type="term" value="P:sporulation resulting in formation of a cellular spore"/>
    <property type="evidence" value="ECO:0007669"/>
    <property type="project" value="InterPro"/>
</dbReference>
<keyword evidence="3" id="KW-0449">Lipoprotein</keyword>
<reference evidence="3 4" key="1">
    <citation type="submission" date="2019-04" db="EMBL/GenBank/DDBJ databases">
        <title>Genome sequencing of Clostridium botulinum Groups I-IV and Clostridium butyricum.</title>
        <authorList>
            <person name="Brunt J."/>
            <person name="Van Vliet A.H.M."/>
            <person name="Stringer S.C."/>
            <person name="Carter A.T."/>
            <person name="Peck M.W."/>
        </authorList>
    </citation>
    <scope>NUCLEOTIDE SEQUENCE [LARGE SCALE GENOMIC DNA]</scope>
    <source>
        <strain evidence="3 4">IFR 18/094</strain>
    </source>
</reference>
<dbReference type="EMBL" id="SXDP01000005">
    <property type="protein sequence ID" value="NEZ47195.1"/>
    <property type="molecule type" value="Genomic_DNA"/>
</dbReference>
<feature type="compositionally biased region" description="Low complexity" evidence="1">
    <location>
        <begin position="32"/>
        <end position="42"/>
    </location>
</feature>
<name>A0A6M0RAA2_9CLOT</name>
<gene>
    <name evidence="3" type="ORF">FDF74_08230</name>
</gene>
<dbReference type="AlphaFoldDB" id="A0A6M0RAA2"/>
<keyword evidence="2" id="KW-0732">Signal</keyword>
<dbReference type="InterPro" id="IPR019076">
    <property type="entry name" value="Spore_lipoprot_YhcN/YlaJ-like"/>
</dbReference>
<dbReference type="InterPro" id="IPR014247">
    <property type="entry name" value="Spore_lipoprot_YhcN/YlaJ"/>
</dbReference>
<evidence type="ECO:0000256" key="1">
    <source>
        <dbReference type="SAM" id="MobiDB-lite"/>
    </source>
</evidence>